<sequence>MKTSFAILAALAVVAVVYGAKNKAGDKPSPAVAPSVPEKDEKKIPFKTSEEDDGQEKDPKESGKLEGDEKKQGGLQLDKGLSDDERDHLIRKELSKQGKLVVDERSGKVRLVKAGAQGEGVPKSYIVTLKENVSNKGVKQMLKRSGLRGNSKRVKFSSKTNFVLIDDVEEEELDSLRDYTDLIKEIEQNNVVHAVDDCVTSQVQSALWLSEQ</sequence>
<feature type="compositionally biased region" description="Basic and acidic residues" evidence="1">
    <location>
        <begin position="56"/>
        <end position="72"/>
    </location>
</feature>
<name>A0A2R2MP28_LINAN</name>
<evidence type="ECO:0000313" key="3">
    <source>
        <dbReference type="Proteomes" id="UP000085678"/>
    </source>
</evidence>
<evidence type="ECO:0000256" key="1">
    <source>
        <dbReference type="SAM" id="MobiDB-lite"/>
    </source>
</evidence>
<proteinExistence type="predicted"/>
<feature type="region of interest" description="Disordered" evidence="1">
    <location>
        <begin position="22"/>
        <end position="82"/>
    </location>
</feature>
<reference evidence="4" key="1">
    <citation type="submission" date="2025-08" db="UniProtKB">
        <authorList>
            <consortium name="RefSeq"/>
        </authorList>
    </citation>
    <scope>IDENTIFICATION</scope>
    <source>
        <tissue evidence="4">Gonads</tissue>
    </source>
</reference>
<keyword evidence="3" id="KW-1185">Reference proteome</keyword>
<dbReference type="KEGG" id="lak:106169982"/>
<dbReference type="InParanoid" id="A0A2R2MP28"/>
<protein>
    <submittedName>
        <fullName evidence="4">Uncharacterized protein LOC106169982</fullName>
    </submittedName>
</protein>
<evidence type="ECO:0000256" key="2">
    <source>
        <dbReference type="SAM" id="SignalP"/>
    </source>
</evidence>
<dbReference type="GeneID" id="106169982"/>
<dbReference type="RefSeq" id="XP_023931985.1">
    <property type="nucleotide sequence ID" value="XM_024076217.1"/>
</dbReference>
<gene>
    <name evidence="4" type="primary">LOC106169982</name>
</gene>
<dbReference type="AlphaFoldDB" id="A0A2R2MP28"/>
<evidence type="ECO:0000313" key="4">
    <source>
        <dbReference type="RefSeq" id="XP_023931985.1"/>
    </source>
</evidence>
<accession>A0A2R2MP28</accession>
<organism evidence="3 4">
    <name type="scientific">Lingula anatina</name>
    <name type="common">Brachiopod</name>
    <name type="synonym">Lingula unguis</name>
    <dbReference type="NCBI Taxonomy" id="7574"/>
    <lineage>
        <taxon>Eukaryota</taxon>
        <taxon>Metazoa</taxon>
        <taxon>Spiralia</taxon>
        <taxon>Lophotrochozoa</taxon>
        <taxon>Brachiopoda</taxon>
        <taxon>Linguliformea</taxon>
        <taxon>Lingulata</taxon>
        <taxon>Lingulida</taxon>
        <taxon>Linguloidea</taxon>
        <taxon>Lingulidae</taxon>
        <taxon>Lingula</taxon>
    </lineage>
</organism>
<dbReference type="Proteomes" id="UP000085678">
    <property type="component" value="Unplaced"/>
</dbReference>
<feature type="signal peptide" evidence="2">
    <location>
        <begin position="1"/>
        <end position="19"/>
    </location>
</feature>
<feature type="chain" id="PRO_5015179004" evidence="2">
    <location>
        <begin position="20"/>
        <end position="212"/>
    </location>
</feature>
<keyword evidence="2" id="KW-0732">Signal</keyword>